<sequence length="68" mass="7493">MTVYTSPAFDQGLSTSYTMNLSHHTLSSQIYERSNPVNLGQTNKDSLSTCSILDSHCKSQEALAFECC</sequence>
<protein>
    <submittedName>
        <fullName evidence="1">Uncharacterized protein</fullName>
    </submittedName>
</protein>
<organism evidence="1 2">
    <name type="scientific">Stephania cephalantha</name>
    <dbReference type="NCBI Taxonomy" id="152367"/>
    <lineage>
        <taxon>Eukaryota</taxon>
        <taxon>Viridiplantae</taxon>
        <taxon>Streptophyta</taxon>
        <taxon>Embryophyta</taxon>
        <taxon>Tracheophyta</taxon>
        <taxon>Spermatophyta</taxon>
        <taxon>Magnoliopsida</taxon>
        <taxon>Ranunculales</taxon>
        <taxon>Menispermaceae</taxon>
        <taxon>Menispermoideae</taxon>
        <taxon>Cissampelideae</taxon>
        <taxon>Stephania</taxon>
    </lineage>
</organism>
<dbReference type="Proteomes" id="UP001419268">
    <property type="component" value="Unassembled WGS sequence"/>
</dbReference>
<reference evidence="1 2" key="1">
    <citation type="submission" date="2024-01" db="EMBL/GenBank/DDBJ databases">
        <title>Genome assemblies of Stephania.</title>
        <authorList>
            <person name="Yang L."/>
        </authorList>
    </citation>
    <scope>NUCLEOTIDE SEQUENCE [LARGE SCALE GENOMIC DNA]</scope>
    <source>
        <strain evidence="1">JXDWG</strain>
        <tissue evidence="1">Leaf</tissue>
    </source>
</reference>
<gene>
    <name evidence="1" type="ORF">Scep_010476</name>
</gene>
<proteinExistence type="predicted"/>
<evidence type="ECO:0000313" key="2">
    <source>
        <dbReference type="Proteomes" id="UP001419268"/>
    </source>
</evidence>
<name>A0AAP0JW50_9MAGN</name>
<accession>A0AAP0JW50</accession>
<comment type="caution">
    <text evidence="1">The sequence shown here is derived from an EMBL/GenBank/DDBJ whole genome shotgun (WGS) entry which is preliminary data.</text>
</comment>
<dbReference type="AlphaFoldDB" id="A0AAP0JW50"/>
<dbReference type="EMBL" id="JBBNAG010000004">
    <property type="protein sequence ID" value="KAK9140795.1"/>
    <property type="molecule type" value="Genomic_DNA"/>
</dbReference>
<keyword evidence="2" id="KW-1185">Reference proteome</keyword>
<evidence type="ECO:0000313" key="1">
    <source>
        <dbReference type="EMBL" id="KAK9140795.1"/>
    </source>
</evidence>